<protein>
    <submittedName>
        <fullName evidence="2">Putative phosphoadenosine phosphosulfate sulfotransferase</fullName>
    </submittedName>
</protein>
<dbReference type="Pfam" id="PF11922">
    <property type="entry name" value="DUF3440"/>
    <property type="match status" value="1"/>
</dbReference>
<feature type="domain" description="Phosphoadenosine phosphosulphate reductase" evidence="1">
    <location>
        <begin position="161"/>
        <end position="239"/>
    </location>
</feature>
<dbReference type="PANTHER" id="PTHR30083">
    <property type="entry name" value="TRANSCRIPTIONAL REGULATOR-RELATED"/>
    <property type="match status" value="1"/>
</dbReference>
<feature type="domain" description="Phosphoadenosine phosphosulphate reductase" evidence="1">
    <location>
        <begin position="27"/>
        <end position="87"/>
    </location>
</feature>
<evidence type="ECO:0000313" key="3">
    <source>
        <dbReference type="Proteomes" id="UP000028401"/>
    </source>
</evidence>
<dbReference type="AlphaFoldDB" id="A0A084A9C3"/>
<dbReference type="PANTHER" id="PTHR30083:SF0">
    <property type="entry name" value="3'-PHOSPHOADENOSINE 5'-PHOSPHOSULFATE SULFOTRANSFERASE (PAPS REDUCTASE)_FAD SYNTHETASE"/>
    <property type="match status" value="1"/>
</dbReference>
<dbReference type="InterPro" id="IPR002500">
    <property type="entry name" value="PAPS_reduct_dom"/>
</dbReference>
<dbReference type="InterPro" id="IPR021845">
    <property type="entry name" value="DUF3440"/>
</dbReference>
<dbReference type="Proteomes" id="UP000028401">
    <property type="component" value="Unassembled WGS sequence"/>
</dbReference>
<gene>
    <name evidence="2" type="ORF">U725_02017</name>
</gene>
<evidence type="ECO:0000313" key="2">
    <source>
        <dbReference type="EMBL" id="KEY61902.1"/>
    </source>
</evidence>
<keyword evidence="2" id="KW-0808">Transferase</keyword>
<dbReference type="InterPro" id="IPR014729">
    <property type="entry name" value="Rossmann-like_a/b/a_fold"/>
</dbReference>
<reference evidence="2 3" key="1">
    <citation type="submission" date="2014-06" db="EMBL/GenBank/DDBJ databases">
        <title>Draft genome sequence of the putrescine producing strain Lactococcus lactis subsp cremoris GE214.</title>
        <authorList>
            <person name="Ladero V."/>
            <person name="Linares D.M."/>
            <person name="del Rio B."/>
            <person name="Mayo B."/>
            <person name="Martin M.C."/>
            <person name="Fernandez M."/>
            <person name="Alvarez M.A."/>
        </authorList>
    </citation>
    <scope>NUCLEOTIDE SEQUENCE [LARGE SCALE GENOMIC DNA]</scope>
    <source>
        <strain evidence="2 3">GE214</strain>
    </source>
</reference>
<dbReference type="Gene3D" id="3.40.50.620">
    <property type="entry name" value="HUPs"/>
    <property type="match status" value="1"/>
</dbReference>
<dbReference type="Pfam" id="PF01507">
    <property type="entry name" value="PAPS_reduct"/>
    <property type="match status" value="2"/>
</dbReference>
<proteinExistence type="predicted"/>
<dbReference type="SUPFAM" id="SSF52402">
    <property type="entry name" value="Adenine nucleotide alpha hydrolases-like"/>
    <property type="match status" value="1"/>
</dbReference>
<dbReference type="GO" id="GO:0016740">
    <property type="term" value="F:transferase activity"/>
    <property type="evidence" value="ECO:0007669"/>
    <property type="project" value="UniProtKB-KW"/>
</dbReference>
<sequence>MRKYQEENVYEDFNKRLDYICNYFDHLIVSFSGGKDSGVMLELVHRYYEENELEAKGVKVSVYYLDYEGNYQETKDYIERSMGKYPSFDYYHICMPVSASCGISMSQSTWLPWDPEHPELWLNPIPKGAIHLQNHNFPFFQVGMSDYDFQSKFCQWLHQETKAERTAVLVGIRAQESLNRFNAVTREETFSRFGMTNYSHRIFHNVFNFYPMYDWLFEDVWVANAKFGFDYNHLYDLYFQAGVPFKSMRVANPFHQCGVASLKLYQALEPETWGKLMGRVNGANFAALYGGTVALGYRGVTLPKGHTWESYVNFLLKTLSKEMRQVYLKKFQSSLTYWTKNGGALPEKVVRELEDTDLQFENLGNPKNNRNYKQEHKVIRFKKYPDDVPIKNFRLVPSYKRMCITILKNDTSCQYMGFGQTKDELQKKKEAMKKWESFL</sequence>
<evidence type="ECO:0000259" key="1">
    <source>
        <dbReference type="Pfam" id="PF01507"/>
    </source>
</evidence>
<name>A0A084A9C3_LACLC</name>
<dbReference type="PATRIC" id="fig|1415168.3.peg.2094"/>
<comment type="caution">
    <text evidence="2">The sequence shown here is derived from an EMBL/GenBank/DDBJ whole genome shotgun (WGS) entry which is preliminary data.</text>
</comment>
<dbReference type="EMBL" id="AZSI01000105">
    <property type="protein sequence ID" value="KEY61902.1"/>
    <property type="molecule type" value="Genomic_DNA"/>
</dbReference>
<dbReference type="GO" id="GO:0071453">
    <property type="term" value="P:cellular response to oxygen levels"/>
    <property type="evidence" value="ECO:0007669"/>
    <property type="project" value="TreeGrafter"/>
</dbReference>
<dbReference type="RefSeq" id="WP_042748636.1">
    <property type="nucleotide sequence ID" value="NZ_AZSI01000105.1"/>
</dbReference>
<accession>A0A084A9C3</accession>
<organism evidence="2 3">
    <name type="scientific">Lactococcus cremoris subsp. cremoris GE214</name>
    <dbReference type="NCBI Taxonomy" id="1415168"/>
    <lineage>
        <taxon>Bacteria</taxon>
        <taxon>Bacillati</taxon>
        <taxon>Bacillota</taxon>
        <taxon>Bacilli</taxon>
        <taxon>Lactobacillales</taxon>
        <taxon>Streptococcaceae</taxon>
        <taxon>Lactococcus</taxon>
        <taxon>Lactococcus cremoris subsp. cremoris</taxon>
    </lineage>
</organism>